<evidence type="ECO:0000313" key="3">
    <source>
        <dbReference type="Proteomes" id="UP001266305"/>
    </source>
</evidence>
<organism evidence="2 3">
    <name type="scientific">Saguinus oedipus</name>
    <name type="common">Cotton-top tamarin</name>
    <name type="synonym">Oedipomidas oedipus</name>
    <dbReference type="NCBI Taxonomy" id="9490"/>
    <lineage>
        <taxon>Eukaryota</taxon>
        <taxon>Metazoa</taxon>
        <taxon>Chordata</taxon>
        <taxon>Craniata</taxon>
        <taxon>Vertebrata</taxon>
        <taxon>Euteleostomi</taxon>
        <taxon>Mammalia</taxon>
        <taxon>Eutheria</taxon>
        <taxon>Euarchontoglires</taxon>
        <taxon>Primates</taxon>
        <taxon>Haplorrhini</taxon>
        <taxon>Platyrrhini</taxon>
        <taxon>Cebidae</taxon>
        <taxon>Callitrichinae</taxon>
        <taxon>Saguinus</taxon>
    </lineage>
</organism>
<keyword evidence="3" id="KW-1185">Reference proteome</keyword>
<proteinExistence type="predicted"/>
<dbReference type="EMBL" id="JASSZA010000010">
    <property type="protein sequence ID" value="KAK2099476.1"/>
    <property type="molecule type" value="Genomic_DNA"/>
</dbReference>
<evidence type="ECO:0000256" key="1">
    <source>
        <dbReference type="SAM" id="MobiDB-lite"/>
    </source>
</evidence>
<evidence type="ECO:0000313" key="2">
    <source>
        <dbReference type="EMBL" id="KAK2099476.1"/>
    </source>
</evidence>
<feature type="region of interest" description="Disordered" evidence="1">
    <location>
        <begin position="144"/>
        <end position="166"/>
    </location>
</feature>
<reference evidence="2 3" key="1">
    <citation type="submission" date="2023-05" db="EMBL/GenBank/DDBJ databases">
        <title>B98-5 Cell Line De Novo Hybrid Assembly: An Optical Mapping Approach.</title>
        <authorList>
            <person name="Kananen K."/>
            <person name="Auerbach J.A."/>
            <person name="Kautto E."/>
            <person name="Blachly J.S."/>
        </authorList>
    </citation>
    <scope>NUCLEOTIDE SEQUENCE [LARGE SCALE GENOMIC DNA]</scope>
    <source>
        <strain evidence="2">B95-8</strain>
        <tissue evidence="2">Cell line</tissue>
    </source>
</reference>
<accession>A0ABQ9UQW8</accession>
<comment type="caution">
    <text evidence="2">The sequence shown here is derived from an EMBL/GenBank/DDBJ whole genome shotgun (WGS) entry which is preliminary data.</text>
</comment>
<dbReference type="Proteomes" id="UP001266305">
    <property type="component" value="Unassembled WGS sequence"/>
</dbReference>
<gene>
    <name evidence="2" type="ORF">P7K49_020824</name>
</gene>
<protein>
    <submittedName>
        <fullName evidence="2">Uncharacterized protein</fullName>
    </submittedName>
</protein>
<feature type="compositionally biased region" description="Basic and acidic residues" evidence="1">
    <location>
        <begin position="144"/>
        <end position="155"/>
    </location>
</feature>
<name>A0ABQ9UQW8_SAGOE</name>
<sequence length="166" mass="18129">MTVETCLRREQKLDKGGCEIACSIVEPAFPSLSTLHKPSSIQPSLKSFNSKLCMWAYWGCVSGVQKSVGNSLWGEARSYSGLELVFYAFSSCGSHNSAQNAVCSESDKDLTVSKKVRENGNALATCPFIDDVNFLICARNGAGPRDEQNKDKHGPLEANRFRKSAL</sequence>